<gene>
    <name evidence="2" type="ORF">PPSIR1_26558</name>
</gene>
<organism evidence="2 3">
    <name type="scientific">Plesiocystis pacifica SIR-1</name>
    <dbReference type="NCBI Taxonomy" id="391625"/>
    <lineage>
        <taxon>Bacteria</taxon>
        <taxon>Pseudomonadati</taxon>
        <taxon>Myxococcota</taxon>
        <taxon>Polyangia</taxon>
        <taxon>Nannocystales</taxon>
        <taxon>Nannocystaceae</taxon>
        <taxon>Plesiocystis</taxon>
    </lineage>
</organism>
<keyword evidence="2" id="KW-0255">Endonuclease</keyword>
<evidence type="ECO:0000313" key="3">
    <source>
        <dbReference type="Proteomes" id="UP000005801"/>
    </source>
</evidence>
<protein>
    <submittedName>
        <fullName evidence="2">HNH endonuclease</fullName>
    </submittedName>
</protein>
<dbReference type="GO" id="GO:0003676">
    <property type="term" value="F:nucleic acid binding"/>
    <property type="evidence" value="ECO:0007669"/>
    <property type="project" value="InterPro"/>
</dbReference>
<name>A6GA77_9BACT</name>
<dbReference type="GO" id="GO:0004519">
    <property type="term" value="F:endonuclease activity"/>
    <property type="evidence" value="ECO:0007669"/>
    <property type="project" value="UniProtKB-KW"/>
</dbReference>
<proteinExistence type="predicted"/>
<sequence>MSTGVANMIVDVEDAKIWRRSSQSRSQGPSAISRGQVLKAWSAVVEQGWAETKGSTVFVFALLVEALPKLLESRGNAVLLRPTVDYRALARTNTAAARNPKWARDELILALDLYLRSEGCAMAKSDRRILELSRQLGALPVHGDRPDAERFRNANGVYMKLMNFRRFDERFASGGAGLKKGGKAEERVWDDFASEPYKLRAMAEAIVAGHALVSERVDEDEDEYAEGKVLYRLHRRYERSAKLVRDAKRRALAKHGRLACECCDFDFSEVYGALGEGYIEAHHRVPVSQMSGKKKAKVEDLAMVCANCHRMLHRSKPLMSVEALRERVLGRRSKK</sequence>
<evidence type="ECO:0000313" key="2">
    <source>
        <dbReference type="EMBL" id="EDM77179.1"/>
    </source>
</evidence>
<dbReference type="InterPro" id="IPR002711">
    <property type="entry name" value="HNH"/>
</dbReference>
<dbReference type="Proteomes" id="UP000005801">
    <property type="component" value="Unassembled WGS sequence"/>
</dbReference>
<feature type="domain" description="HNH" evidence="1">
    <location>
        <begin position="260"/>
        <end position="314"/>
    </location>
</feature>
<keyword evidence="2" id="KW-0378">Hydrolase</keyword>
<dbReference type="AlphaFoldDB" id="A6GA77"/>
<evidence type="ECO:0000259" key="1">
    <source>
        <dbReference type="Pfam" id="PF01844"/>
    </source>
</evidence>
<dbReference type="GO" id="GO:0008270">
    <property type="term" value="F:zinc ion binding"/>
    <property type="evidence" value="ECO:0007669"/>
    <property type="project" value="InterPro"/>
</dbReference>
<keyword evidence="2" id="KW-0540">Nuclease</keyword>
<dbReference type="EMBL" id="ABCS01000050">
    <property type="protein sequence ID" value="EDM77179.1"/>
    <property type="molecule type" value="Genomic_DNA"/>
</dbReference>
<dbReference type="Pfam" id="PF01844">
    <property type="entry name" value="HNH"/>
    <property type="match status" value="1"/>
</dbReference>
<reference evidence="2 3" key="1">
    <citation type="submission" date="2007-06" db="EMBL/GenBank/DDBJ databases">
        <authorList>
            <person name="Shimkets L."/>
            <person name="Ferriera S."/>
            <person name="Johnson J."/>
            <person name="Kravitz S."/>
            <person name="Beeson K."/>
            <person name="Sutton G."/>
            <person name="Rogers Y.-H."/>
            <person name="Friedman R."/>
            <person name="Frazier M."/>
            <person name="Venter J.C."/>
        </authorList>
    </citation>
    <scope>NUCLEOTIDE SEQUENCE [LARGE SCALE GENOMIC DNA]</scope>
    <source>
        <strain evidence="2 3">SIR-1</strain>
    </source>
</reference>
<keyword evidence="3" id="KW-1185">Reference proteome</keyword>
<dbReference type="eggNOG" id="COG3183">
    <property type="taxonomic scope" value="Bacteria"/>
</dbReference>
<accession>A6GA77</accession>
<comment type="caution">
    <text evidence="2">The sequence shown here is derived from an EMBL/GenBank/DDBJ whole genome shotgun (WGS) entry which is preliminary data.</text>
</comment>